<feature type="compositionally biased region" description="Low complexity" evidence="1">
    <location>
        <begin position="88"/>
        <end position="101"/>
    </location>
</feature>
<dbReference type="Proteomes" id="UP000193411">
    <property type="component" value="Unassembled WGS sequence"/>
</dbReference>
<feature type="region of interest" description="Disordered" evidence="1">
    <location>
        <begin position="189"/>
        <end position="266"/>
    </location>
</feature>
<organism evidence="2 3">
    <name type="scientific">Catenaria anguillulae PL171</name>
    <dbReference type="NCBI Taxonomy" id="765915"/>
    <lineage>
        <taxon>Eukaryota</taxon>
        <taxon>Fungi</taxon>
        <taxon>Fungi incertae sedis</taxon>
        <taxon>Blastocladiomycota</taxon>
        <taxon>Blastocladiomycetes</taxon>
        <taxon>Blastocladiales</taxon>
        <taxon>Catenariaceae</taxon>
        <taxon>Catenaria</taxon>
    </lineage>
</organism>
<reference evidence="2 3" key="1">
    <citation type="submission" date="2016-07" db="EMBL/GenBank/DDBJ databases">
        <title>Pervasive Adenine N6-methylation of Active Genes in Fungi.</title>
        <authorList>
            <consortium name="DOE Joint Genome Institute"/>
            <person name="Mondo S.J."/>
            <person name="Dannebaum R.O."/>
            <person name="Kuo R.C."/>
            <person name="Labutti K."/>
            <person name="Haridas S."/>
            <person name="Kuo A."/>
            <person name="Salamov A."/>
            <person name="Ahrendt S.R."/>
            <person name="Lipzen A."/>
            <person name="Sullivan W."/>
            <person name="Andreopoulos W.B."/>
            <person name="Clum A."/>
            <person name="Lindquist E."/>
            <person name="Daum C."/>
            <person name="Ramamoorthy G.K."/>
            <person name="Gryganskyi A."/>
            <person name="Culley D."/>
            <person name="Magnuson J.K."/>
            <person name="James T.Y."/>
            <person name="O'Malley M.A."/>
            <person name="Stajich J.E."/>
            <person name="Spatafora J.W."/>
            <person name="Visel A."/>
            <person name="Grigoriev I.V."/>
        </authorList>
    </citation>
    <scope>NUCLEOTIDE SEQUENCE [LARGE SCALE GENOMIC DNA]</scope>
    <source>
        <strain evidence="2 3">PL171</strain>
    </source>
</reference>
<gene>
    <name evidence="2" type="ORF">BCR44DRAFT_1208690</name>
</gene>
<comment type="caution">
    <text evidence="2">The sequence shown here is derived from an EMBL/GenBank/DDBJ whole genome shotgun (WGS) entry which is preliminary data.</text>
</comment>
<name>A0A1Y2HJC1_9FUNG</name>
<feature type="compositionally biased region" description="Polar residues" evidence="1">
    <location>
        <begin position="194"/>
        <end position="208"/>
    </location>
</feature>
<feature type="compositionally biased region" description="Low complexity" evidence="1">
    <location>
        <begin position="50"/>
        <end position="72"/>
    </location>
</feature>
<evidence type="ECO:0000313" key="2">
    <source>
        <dbReference type="EMBL" id="ORZ33182.1"/>
    </source>
</evidence>
<accession>A0A1Y2HJC1</accession>
<protein>
    <submittedName>
        <fullName evidence="2">Uncharacterized protein</fullName>
    </submittedName>
</protein>
<keyword evidence="3" id="KW-1185">Reference proteome</keyword>
<dbReference type="AlphaFoldDB" id="A0A1Y2HJC1"/>
<feature type="compositionally biased region" description="Low complexity" evidence="1">
    <location>
        <begin position="216"/>
        <end position="257"/>
    </location>
</feature>
<sequence length="415" mass="43323">MEIMTANASRIVGRHSTKLWANSFPSPTTNLGPTRFSIPVEPRTMPDPPAVATATATTAKPEPKPNTNPNANRRQTGGGIQVSSRYLASASSSSSSSTATANPRKRPASQVKPPSSSADRALAPASKRARKSTAPAAIPKTPRKKSLAPAQASSTAVTPRRRATVGPTGSSAVDRELLQLAASIRTRAGATAAADSTTRPGPTASSNPIAPRSARKTTGAAAAPASASRKSTAAPTSRKSSKPATSSSASTSSSAPPALSPIPLDPSWTDANTHSLHRLLQWTYLTTSTLATHAADHADLQSHLTRAANLIDMRTHMLGAVRDRVTWEHAISKLDAVRAQAQRVSELVDRILADQPGFCAAHARVVRAVQAGVDLVELPEGARVSDVDEFVAQVKVAGLAMERIVRALDADAVRF</sequence>
<dbReference type="EMBL" id="MCFL01000038">
    <property type="protein sequence ID" value="ORZ33182.1"/>
    <property type="molecule type" value="Genomic_DNA"/>
</dbReference>
<proteinExistence type="predicted"/>
<feature type="region of interest" description="Disordered" evidence="1">
    <location>
        <begin position="21"/>
        <end position="172"/>
    </location>
</feature>
<evidence type="ECO:0000256" key="1">
    <source>
        <dbReference type="SAM" id="MobiDB-lite"/>
    </source>
</evidence>
<dbReference type="STRING" id="765915.A0A1Y2HJC1"/>
<feature type="compositionally biased region" description="Polar residues" evidence="1">
    <location>
        <begin position="21"/>
        <end position="32"/>
    </location>
</feature>
<evidence type="ECO:0000313" key="3">
    <source>
        <dbReference type="Proteomes" id="UP000193411"/>
    </source>
</evidence>